<evidence type="ECO:0000313" key="2">
    <source>
        <dbReference type="Proteomes" id="UP000016933"/>
    </source>
</evidence>
<proteinExistence type="predicted"/>
<dbReference type="EMBL" id="KB446540">
    <property type="protein sequence ID" value="EME43374.1"/>
    <property type="molecule type" value="Genomic_DNA"/>
</dbReference>
<dbReference type="Proteomes" id="UP000016933">
    <property type="component" value="Unassembled WGS sequence"/>
</dbReference>
<reference evidence="1 2" key="2">
    <citation type="journal article" date="2012" name="PLoS Pathog.">
        <title>Diverse lifestyles and strategies of plant pathogenesis encoded in the genomes of eighteen Dothideomycetes fungi.</title>
        <authorList>
            <person name="Ohm R.A."/>
            <person name="Feau N."/>
            <person name="Henrissat B."/>
            <person name="Schoch C.L."/>
            <person name="Horwitz B.A."/>
            <person name="Barry K.W."/>
            <person name="Condon B.J."/>
            <person name="Copeland A.C."/>
            <person name="Dhillon B."/>
            <person name="Glaser F."/>
            <person name="Hesse C.N."/>
            <person name="Kosti I."/>
            <person name="LaButti K."/>
            <person name="Lindquist E.A."/>
            <person name="Lucas S."/>
            <person name="Salamov A.A."/>
            <person name="Bradshaw R.E."/>
            <person name="Ciuffetti L."/>
            <person name="Hamelin R.C."/>
            <person name="Kema G.H.J."/>
            <person name="Lawrence C."/>
            <person name="Scott J.A."/>
            <person name="Spatafora J.W."/>
            <person name="Turgeon B.G."/>
            <person name="de Wit P.J.G.M."/>
            <person name="Zhong S."/>
            <person name="Goodwin S.B."/>
            <person name="Grigoriev I.V."/>
        </authorList>
    </citation>
    <scope>NUCLEOTIDE SEQUENCE [LARGE SCALE GENOMIC DNA]</scope>
    <source>
        <strain evidence="2">NZE10 / CBS 128990</strain>
    </source>
</reference>
<keyword evidence="2" id="KW-1185">Reference proteome</keyword>
<evidence type="ECO:0000313" key="1">
    <source>
        <dbReference type="EMBL" id="EME43374.1"/>
    </source>
</evidence>
<dbReference type="OrthoDB" id="2544694at2759"/>
<dbReference type="AlphaFoldDB" id="M2Y569"/>
<dbReference type="HOGENOM" id="CLU_3147172_0_0_1"/>
<protein>
    <submittedName>
        <fullName evidence="1">Uncharacterized protein</fullName>
    </submittedName>
</protein>
<organism evidence="1 2">
    <name type="scientific">Dothistroma septosporum (strain NZE10 / CBS 128990)</name>
    <name type="common">Red band needle blight fungus</name>
    <name type="synonym">Mycosphaerella pini</name>
    <dbReference type="NCBI Taxonomy" id="675120"/>
    <lineage>
        <taxon>Eukaryota</taxon>
        <taxon>Fungi</taxon>
        <taxon>Dikarya</taxon>
        <taxon>Ascomycota</taxon>
        <taxon>Pezizomycotina</taxon>
        <taxon>Dothideomycetes</taxon>
        <taxon>Dothideomycetidae</taxon>
        <taxon>Mycosphaerellales</taxon>
        <taxon>Mycosphaerellaceae</taxon>
        <taxon>Dothistroma</taxon>
    </lineage>
</organism>
<gene>
    <name evidence="1" type="ORF">DOTSEDRAFT_131671</name>
</gene>
<accession>M2Y569</accession>
<reference evidence="2" key="1">
    <citation type="journal article" date="2012" name="PLoS Genet.">
        <title>The genomes of the fungal plant pathogens Cladosporium fulvum and Dothistroma septosporum reveal adaptation to different hosts and lifestyles but also signatures of common ancestry.</title>
        <authorList>
            <person name="de Wit P.J.G.M."/>
            <person name="van der Burgt A."/>
            <person name="Oekmen B."/>
            <person name="Stergiopoulos I."/>
            <person name="Abd-Elsalam K.A."/>
            <person name="Aerts A.L."/>
            <person name="Bahkali A.H."/>
            <person name="Beenen H.G."/>
            <person name="Chettri P."/>
            <person name="Cox M.P."/>
            <person name="Datema E."/>
            <person name="de Vries R.P."/>
            <person name="Dhillon B."/>
            <person name="Ganley A.R."/>
            <person name="Griffiths S.A."/>
            <person name="Guo Y."/>
            <person name="Hamelin R.C."/>
            <person name="Henrissat B."/>
            <person name="Kabir M.S."/>
            <person name="Jashni M.K."/>
            <person name="Kema G."/>
            <person name="Klaubauf S."/>
            <person name="Lapidus A."/>
            <person name="Levasseur A."/>
            <person name="Lindquist E."/>
            <person name="Mehrabi R."/>
            <person name="Ohm R.A."/>
            <person name="Owen T.J."/>
            <person name="Salamov A."/>
            <person name="Schwelm A."/>
            <person name="Schijlen E."/>
            <person name="Sun H."/>
            <person name="van den Burg H.A."/>
            <person name="van Ham R.C.H.J."/>
            <person name="Zhang S."/>
            <person name="Goodwin S.B."/>
            <person name="Grigoriev I.V."/>
            <person name="Collemare J."/>
            <person name="Bradshaw R.E."/>
        </authorList>
    </citation>
    <scope>NUCLEOTIDE SEQUENCE [LARGE SCALE GENOMIC DNA]</scope>
    <source>
        <strain evidence="2">NZE10 / CBS 128990</strain>
    </source>
</reference>
<feature type="non-terminal residue" evidence="1">
    <location>
        <position position="1"/>
    </location>
</feature>
<name>M2Y569_DOTSN</name>
<sequence length="49" mass="5463">IQLDAAPGPSNWMNSVFAIGLPPMYERKIMIDAYSVTNLEGEEPRGNRL</sequence>